<accession>A0A840RFY9</accession>
<dbReference type="EMBL" id="JACHHN010000006">
    <property type="protein sequence ID" value="MBB5192489.1"/>
    <property type="molecule type" value="Genomic_DNA"/>
</dbReference>
<proteinExistence type="predicted"/>
<organism evidence="1 2">
    <name type="scientific">Silvimonas terrae</name>
    <dbReference type="NCBI Taxonomy" id="300266"/>
    <lineage>
        <taxon>Bacteria</taxon>
        <taxon>Pseudomonadati</taxon>
        <taxon>Pseudomonadota</taxon>
        <taxon>Betaproteobacteria</taxon>
        <taxon>Neisseriales</taxon>
        <taxon>Chitinibacteraceae</taxon>
        <taxon>Silvimonas</taxon>
    </lineage>
</organism>
<gene>
    <name evidence="1" type="ORF">HNQ50_003230</name>
</gene>
<dbReference type="AlphaFoldDB" id="A0A840RFY9"/>
<keyword evidence="2" id="KW-1185">Reference proteome</keyword>
<dbReference type="RefSeq" id="WP_184102152.1">
    <property type="nucleotide sequence ID" value="NZ_JACHHN010000006.1"/>
</dbReference>
<sequence>MSLLDDLKKQAQSRAVDDAQVRAEREQRVTAVDEALRRAFAWLYELTEQLKVLRPDNPRRYLIWGVGEWQGLTFDKAAVDMRMTRIEAVDRASSIEFAVIWHAPQPLMASYTSQSEAGYLKDKLWQLGCRLEEKIIRNAENRFVRAVLEIEPVLPTRWRFEGLHEEGQIRLTVRNLDELREDTVLIAPDACGPALCEELACALLGKPNQVAALLKR</sequence>
<comment type="caution">
    <text evidence="1">The sequence shown here is derived from an EMBL/GenBank/DDBJ whole genome shotgun (WGS) entry which is preliminary data.</text>
</comment>
<name>A0A840RFY9_9NEIS</name>
<reference evidence="1 2" key="1">
    <citation type="submission" date="2020-08" db="EMBL/GenBank/DDBJ databases">
        <title>Genomic Encyclopedia of Type Strains, Phase IV (KMG-IV): sequencing the most valuable type-strain genomes for metagenomic binning, comparative biology and taxonomic classification.</title>
        <authorList>
            <person name="Goeker M."/>
        </authorList>
    </citation>
    <scope>NUCLEOTIDE SEQUENCE [LARGE SCALE GENOMIC DNA]</scope>
    <source>
        <strain evidence="1 2">DSM 18233</strain>
    </source>
</reference>
<evidence type="ECO:0000313" key="2">
    <source>
        <dbReference type="Proteomes" id="UP000543030"/>
    </source>
</evidence>
<evidence type="ECO:0000313" key="1">
    <source>
        <dbReference type="EMBL" id="MBB5192489.1"/>
    </source>
</evidence>
<protein>
    <submittedName>
        <fullName evidence="1">Uncharacterized protein</fullName>
    </submittedName>
</protein>
<dbReference type="Proteomes" id="UP000543030">
    <property type="component" value="Unassembled WGS sequence"/>
</dbReference>